<evidence type="ECO:0000256" key="6">
    <source>
        <dbReference type="ARBA" id="ARBA00022801"/>
    </source>
</evidence>
<keyword evidence="6" id="KW-0378">Hydrolase</keyword>
<dbReference type="InterPro" id="IPR027806">
    <property type="entry name" value="HARBI1_dom"/>
</dbReference>
<dbReference type="Proteomes" id="UP000264820">
    <property type="component" value="Unplaced"/>
</dbReference>
<feature type="domain" description="DDE Tnp4" evidence="8">
    <location>
        <begin position="192"/>
        <end position="359"/>
    </location>
</feature>
<comment type="subcellular location">
    <subcellularLocation>
        <location evidence="2">Nucleus</location>
    </subcellularLocation>
</comment>
<evidence type="ECO:0000256" key="3">
    <source>
        <dbReference type="ARBA" id="ARBA00006958"/>
    </source>
</evidence>
<keyword evidence="4" id="KW-0540">Nuclease</keyword>
<sequence>MVEKQRRINSLLLLRQRRRREFLAEIERSRISYRRRRKAFVAFIVAVANAATPTVRRMWTRDRAHCFWSTIQHLGDEQWKAHFRMTRETFDYLVELLAPAITRQTTNLRTPIEPRRRVAIALWWLATSGEYRTIACLFGVGLSTVCNIVRQVTNALVDTLHQRFISLPTGQRLDATIAGFVERGYPQCAGAIDGTHIPIIAPRDNPEDYHNRKGWYSIILQAVVDHNFCFTDVYVGCPGRTPDDRVFANSDLFKLAEAQQHGYLFPREKSTVVDGVEIPVHLIGDAAYPLKKWLMKGFTQHHQLSKEQAHYTNTLSSARMVVENALGRLKGRWRCLMKRNDIDLAAMSNVVAACCILHNVCEIQKDNFLPEWNPVPEEETVLQPHAEIPETERLNRAQLIRSTVAANLAAMLEN</sequence>
<reference evidence="9" key="2">
    <citation type="submission" date="2025-09" db="UniProtKB">
        <authorList>
            <consortium name="Ensembl"/>
        </authorList>
    </citation>
    <scope>IDENTIFICATION</scope>
</reference>
<comment type="similarity">
    <text evidence="3">Belongs to the HARBI1 family.</text>
</comment>
<keyword evidence="5" id="KW-0479">Metal-binding</keyword>
<evidence type="ECO:0000256" key="7">
    <source>
        <dbReference type="ARBA" id="ARBA00023242"/>
    </source>
</evidence>
<dbReference type="OMA" id="GCFWDIN"/>
<dbReference type="AlphaFoldDB" id="A0A3Q2YLC0"/>
<evidence type="ECO:0000313" key="10">
    <source>
        <dbReference type="Proteomes" id="UP000264820"/>
    </source>
</evidence>
<dbReference type="GeneTree" id="ENSGT00940000166756"/>
<organism evidence="9 10">
    <name type="scientific">Hippocampus comes</name>
    <name type="common">Tiger tail seahorse</name>
    <dbReference type="NCBI Taxonomy" id="109280"/>
    <lineage>
        <taxon>Eukaryota</taxon>
        <taxon>Metazoa</taxon>
        <taxon>Chordata</taxon>
        <taxon>Craniata</taxon>
        <taxon>Vertebrata</taxon>
        <taxon>Euteleostomi</taxon>
        <taxon>Actinopterygii</taxon>
        <taxon>Neopterygii</taxon>
        <taxon>Teleostei</taxon>
        <taxon>Neoteleostei</taxon>
        <taxon>Acanthomorphata</taxon>
        <taxon>Syngnathiaria</taxon>
        <taxon>Syngnathiformes</taxon>
        <taxon>Syngnathoidei</taxon>
        <taxon>Syngnathidae</taxon>
        <taxon>Hippocampus</taxon>
    </lineage>
</organism>
<dbReference type="Ensembl" id="ENSHCOT00000021752.1">
    <property type="protein sequence ID" value="ENSHCOP00000014212.1"/>
    <property type="gene ID" value="ENSHCOG00000017504.1"/>
</dbReference>
<dbReference type="GO" id="GO:0016787">
    <property type="term" value="F:hydrolase activity"/>
    <property type="evidence" value="ECO:0007669"/>
    <property type="project" value="UniProtKB-KW"/>
</dbReference>
<evidence type="ECO:0000256" key="1">
    <source>
        <dbReference type="ARBA" id="ARBA00001968"/>
    </source>
</evidence>
<dbReference type="Pfam" id="PF13359">
    <property type="entry name" value="DDE_Tnp_4"/>
    <property type="match status" value="1"/>
</dbReference>
<dbReference type="PANTHER" id="PTHR22930:SF206">
    <property type="entry name" value="NUCLEASE HARBI1"/>
    <property type="match status" value="1"/>
</dbReference>
<dbReference type="PANTHER" id="PTHR22930">
    <property type="match status" value="1"/>
</dbReference>
<accession>A0A3Q2YLC0</accession>
<keyword evidence="7" id="KW-0539">Nucleus</keyword>
<dbReference type="GO" id="GO:0005634">
    <property type="term" value="C:nucleus"/>
    <property type="evidence" value="ECO:0007669"/>
    <property type="project" value="UniProtKB-SubCell"/>
</dbReference>
<evidence type="ECO:0000256" key="2">
    <source>
        <dbReference type="ARBA" id="ARBA00004123"/>
    </source>
</evidence>
<keyword evidence="10" id="KW-1185">Reference proteome</keyword>
<protein>
    <submittedName>
        <fullName evidence="9">Protein ALP1-like</fullName>
    </submittedName>
</protein>
<proteinExistence type="inferred from homology"/>
<evidence type="ECO:0000313" key="9">
    <source>
        <dbReference type="Ensembl" id="ENSHCOP00000014212.1"/>
    </source>
</evidence>
<dbReference type="GO" id="GO:0004518">
    <property type="term" value="F:nuclease activity"/>
    <property type="evidence" value="ECO:0007669"/>
    <property type="project" value="UniProtKB-KW"/>
</dbReference>
<evidence type="ECO:0000259" key="8">
    <source>
        <dbReference type="Pfam" id="PF13359"/>
    </source>
</evidence>
<comment type="cofactor">
    <cofactor evidence="1">
        <name>a divalent metal cation</name>
        <dbReference type="ChEBI" id="CHEBI:60240"/>
    </cofactor>
</comment>
<reference evidence="9" key="1">
    <citation type="submission" date="2025-08" db="UniProtKB">
        <authorList>
            <consortium name="Ensembl"/>
        </authorList>
    </citation>
    <scope>IDENTIFICATION</scope>
</reference>
<evidence type="ECO:0000256" key="5">
    <source>
        <dbReference type="ARBA" id="ARBA00022723"/>
    </source>
</evidence>
<dbReference type="GO" id="GO:0046872">
    <property type="term" value="F:metal ion binding"/>
    <property type="evidence" value="ECO:0007669"/>
    <property type="project" value="UniProtKB-KW"/>
</dbReference>
<dbReference type="InterPro" id="IPR045249">
    <property type="entry name" value="HARBI1-like"/>
</dbReference>
<evidence type="ECO:0000256" key="4">
    <source>
        <dbReference type="ARBA" id="ARBA00022722"/>
    </source>
</evidence>
<name>A0A3Q2YLC0_HIPCM</name>